<reference evidence="1 2" key="1">
    <citation type="submission" date="2018-12" db="EMBL/GenBank/DDBJ databases">
        <title>Still something new to discover - new insights into E. coli phage diversity and taxonomy.</title>
        <authorList>
            <person name="Korf I.H.E."/>
            <person name="Adriaennsens E."/>
            <person name="Dreiseikelmann B."/>
            <person name="Kropinski A."/>
            <person name="Nimtz M."/>
            <person name="Meier-Kolthoff J.P."/>
            <person name="Rohde M."/>
            <person name="van Raaij M."/>
            <person name="Wittmann J."/>
        </authorList>
    </citation>
    <scope>NUCLEOTIDE SEQUENCE [LARGE SCALE GENOMIC DNA]</scope>
</reference>
<organismHost>
    <name type="scientific">Escherichia coli</name>
    <dbReference type="NCBI Taxonomy" id="562"/>
</organismHost>
<name>A0A482GDT1_BPGOS</name>
<gene>
    <name evidence="1" type="ORF">Goslar_00148</name>
</gene>
<dbReference type="Proteomes" id="UP000294673">
    <property type="component" value="Segment"/>
</dbReference>
<evidence type="ECO:0000313" key="1">
    <source>
        <dbReference type="EMBL" id="QBO63941.1"/>
    </source>
</evidence>
<protein>
    <submittedName>
        <fullName evidence="1">Uncharacterized protein</fullName>
    </submittedName>
</protein>
<keyword evidence="2" id="KW-1185">Reference proteome</keyword>
<dbReference type="EMBL" id="MK327938">
    <property type="protein sequence ID" value="QBO63941.1"/>
    <property type="molecule type" value="Genomic_DNA"/>
</dbReference>
<accession>A0A482GDT1</accession>
<sequence length="111" mass="12855">MIDSIELNEEQPLSVIQQLLAQHELVWSEERSPCEECRYNHVVAETVFGSLTIEWKGWKDYTSYDCDLPFPVNDEFPHINAFSLDEAKAKVKAWYDYVMLTGLGLTADRPE</sequence>
<proteinExistence type="predicted"/>
<organism evidence="1 2">
    <name type="scientific">Escherichia phage vB_EcoM_Goslar</name>
    <dbReference type="NCBI Taxonomy" id="2502409"/>
    <lineage>
        <taxon>Viruses</taxon>
        <taxon>Duplodnaviria</taxon>
        <taxon>Heunggongvirae</taxon>
        <taxon>Uroviricota</taxon>
        <taxon>Caudoviricetes</taxon>
        <taxon>Chimalliviridae</taxon>
        <taxon>Goslarvirus</taxon>
        <taxon>Goslarvirus goslar</taxon>
    </lineage>
</organism>
<evidence type="ECO:0000313" key="2">
    <source>
        <dbReference type="Proteomes" id="UP000294673"/>
    </source>
</evidence>